<dbReference type="AlphaFoldDB" id="A0A1P8F645"/>
<dbReference type="GO" id="GO:0046677">
    <property type="term" value="P:response to antibiotic"/>
    <property type="evidence" value="ECO:0007669"/>
    <property type="project" value="UniProtKB-KW"/>
</dbReference>
<evidence type="ECO:0000256" key="2">
    <source>
        <dbReference type="ARBA" id="ARBA00022679"/>
    </source>
</evidence>
<accession>A0A1P8F645</accession>
<name>A0A1P8F645_9CHLR</name>
<reference evidence="6" key="1">
    <citation type="submission" date="2016-11" db="EMBL/GenBank/DDBJ databases">
        <title>Dehalogenimonas formicexedens sp. nov., a chlorinated alkane respiring bacterium isolated from contaminated groundwater.</title>
        <authorList>
            <person name="Key T.A."/>
            <person name="Bowman K.S."/>
            <person name="Lee I."/>
            <person name="Chun J."/>
            <person name="Albuquerque L."/>
            <person name="da Costa M.S."/>
            <person name="Rainey F.A."/>
            <person name="Moe W.M."/>
        </authorList>
    </citation>
    <scope>NUCLEOTIDE SEQUENCE [LARGE SCALE GENOMIC DNA]</scope>
    <source>
        <strain evidence="6">NSZ-14</strain>
    </source>
</reference>
<dbReference type="InterPro" id="IPR028345">
    <property type="entry name" value="Antibiotic_NAT-like"/>
</dbReference>
<keyword evidence="6" id="KW-1185">Reference proteome</keyword>
<dbReference type="RefSeq" id="WP_076003657.1">
    <property type="nucleotide sequence ID" value="NZ_CP018258.1"/>
</dbReference>
<dbReference type="STRING" id="1839801.Dform_00555"/>
<dbReference type="EC" id="2.3.1.-" evidence="4"/>
<evidence type="ECO:0000313" key="5">
    <source>
        <dbReference type="EMBL" id="APV43910.1"/>
    </source>
</evidence>
<dbReference type="Proteomes" id="UP000185934">
    <property type="component" value="Chromosome"/>
</dbReference>
<dbReference type="InterPro" id="IPR003679">
    <property type="entry name" value="Amioglycoside_AcTrfase"/>
</dbReference>
<dbReference type="SUPFAM" id="SSF110710">
    <property type="entry name" value="TTHA0583/YokD-like"/>
    <property type="match status" value="1"/>
</dbReference>
<dbReference type="KEGG" id="dfo:Dform_00555"/>
<proteinExistence type="inferred from homology"/>
<keyword evidence="4" id="KW-0046">Antibiotic resistance</keyword>
<dbReference type="Pfam" id="PF02522">
    <property type="entry name" value="Antibiotic_NAT"/>
    <property type="match status" value="1"/>
</dbReference>
<keyword evidence="3 4" id="KW-0012">Acyltransferase</keyword>
<keyword evidence="2 4" id="KW-0808">Transferase</keyword>
<evidence type="ECO:0000256" key="3">
    <source>
        <dbReference type="ARBA" id="ARBA00023315"/>
    </source>
</evidence>
<dbReference type="PANTHER" id="PTHR11104:SF0">
    <property type="entry name" value="SPBETA PROPHAGE-DERIVED AMINOGLYCOSIDE N(3')-ACETYLTRANSFERASE-LIKE PROTEIN YOKD"/>
    <property type="match status" value="1"/>
</dbReference>
<dbReference type="GO" id="GO:0046353">
    <property type="term" value="F:aminoglycoside 3-N-acetyltransferase activity"/>
    <property type="evidence" value="ECO:0007669"/>
    <property type="project" value="UniProtKB-EC"/>
</dbReference>
<dbReference type="PANTHER" id="PTHR11104">
    <property type="entry name" value="AMINOGLYCOSIDE N3-ACETYLTRANSFERASE"/>
    <property type="match status" value="1"/>
</dbReference>
<sequence>MSEEDVIRETPVPATIESLDRDLKALGVAAGMTLLVHSSLSALGWVCGGAVAVIRALEAVLGETGTLVMPAHSGELSDPAFWQHPPVPETWWQIIRDQMPAFDPDLTPTRGMGVIAETFRKQRGIFRSDHPQVSFAARGPLASEITSDHSLEYALGDHSPLGKLYALGGYVLLLGCGYGNNTSLHLAEYRAKYPGKRIETGGAPVVENGKRVWKVLEDFGDDSEDFKLIGADFEKACAGTVRIGQVGLATARLMPVRVLVDYATEWMTANRDKRGKD</sequence>
<evidence type="ECO:0000256" key="1">
    <source>
        <dbReference type="ARBA" id="ARBA00006383"/>
    </source>
</evidence>
<evidence type="ECO:0000313" key="6">
    <source>
        <dbReference type="Proteomes" id="UP000185934"/>
    </source>
</evidence>
<evidence type="ECO:0000256" key="4">
    <source>
        <dbReference type="RuleBase" id="RU365031"/>
    </source>
</evidence>
<comment type="similarity">
    <text evidence="1 4">Belongs to the antibiotic N-acetyltransferase family.</text>
</comment>
<organism evidence="5 6">
    <name type="scientific">Dehalogenimonas formicexedens</name>
    <dbReference type="NCBI Taxonomy" id="1839801"/>
    <lineage>
        <taxon>Bacteria</taxon>
        <taxon>Bacillati</taxon>
        <taxon>Chloroflexota</taxon>
        <taxon>Dehalococcoidia</taxon>
        <taxon>Dehalococcoidales</taxon>
        <taxon>Dehalococcoidaceae</taxon>
        <taxon>Dehalogenimonas</taxon>
    </lineage>
</organism>
<gene>
    <name evidence="5" type="primary">aacC</name>
    <name evidence="5" type="ORF">Dform_00555</name>
</gene>
<dbReference type="EMBL" id="CP018258">
    <property type="protein sequence ID" value="APV43910.1"/>
    <property type="molecule type" value="Genomic_DNA"/>
</dbReference>
<protein>
    <recommendedName>
        <fullName evidence="4">Aminoglycoside N(3)-acetyltransferase</fullName>
        <ecNumber evidence="4">2.3.1.-</ecNumber>
    </recommendedName>
</protein>
<comment type="catalytic activity">
    <reaction evidence="4">
        <text>a 2-deoxystreptamine antibiotic + acetyl-CoA = an N(3)-acetyl-2-deoxystreptamine antibiotic + CoA + H(+)</text>
        <dbReference type="Rhea" id="RHEA:12665"/>
        <dbReference type="ChEBI" id="CHEBI:15378"/>
        <dbReference type="ChEBI" id="CHEBI:57287"/>
        <dbReference type="ChEBI" id="CHEBI:57288"/>
        <dbReference type="ChEBI" id="CHEBI:57921"/>
        <dbReference type="ChEBI" id="CHEBI:77452"/>
        <dbReference type="EC" id="2.3.1.81"/>
    </reaction>
</comment>